<protein>
    <submittedName>
        <fullName evidence="1">Uncharacterized protein</fullName>
    </submittedName>
</protein>
<dbReference type="Proteomes" id="UP001282288">
    <property type="component" value="Unassembled WGS sequence"/>
</dbReference>
<accession>A0AAP6EJD4</accession>
<name>A0AAP6EJD4_9ACTN</name>
<evidence type="ECO:0000313" key="4">
    <source>
        <dbReference type="Proteomes" id="UP001282288"/>
    </source>
</evidence>
<evidence type="ECO:0000313" key="3">
    <source>
        <dbReference type="Proteomes" id="UP001272987"/>
    </source>
</evidence>
<dbReference type="Proteomes" id="UP001272987">
    <property type="component" value="Unassembled WGS sequence"/>
</dbReference>
<dbReference type="GeneID" id="69811203"/>
<organism evidence="1 4">
    <name type="scientific">Streptomyces acidiscabies</name>
    <dbReference type="NCBI Taxonomy" id="42234"/>
    <lineage>
        <taxon>Bacteria</taxon>
        <taxon>Bacillati</taxon>
        <taxon>Actinomycetota</taxon>
        <taxon>Actinomycetes</taxon>
        <taxon>Kitasatosporales</taxon>
        <taxon>Streptomycetaceae</taxon>
        <taxon>Streptomyces</taxon>
    </lineage>
</organism>
<proteinExistence type="predicted"/>
<gene>
    <name evidence="1" type="ORF">PV399_36050</name>
    <name evidence="2" type="ORF">PV666_32325</name>
</gene>
<reference evidence="1 3" key="1">
    <citation type="journal article" date="2023" name="Microb. Genom.">
        <title>Mesoterricola silvestris gen. nov., sp. nov., Mesoterricola sediminis sp. nov., Geothrix oryzae sp. nov., Geothrix edaphica sp. nov., Geothrix rubra sp. nov., and Geothrix limicola sp. nov., six novel members of Acidobacteriota isolated from soils.</title>
        <authorList>
            <person name="Weisberg A.J."/>
            <person name="Pearce E."/>
            <person name="Kramer C.G."/>
            <person name="Chang J.H."/>
            <person name="Clarke C.R."/>
        </authorList>
    </citation>
    <scope>NUCLEOTIDE SEQUENCE</scope>
    <source>
        <strain evidence="2 3">NB05-1H</strain>
        <strain evidence="1">NRRL_B-16521</strain>
    </source>
</reference>
<sequence>MLLDPGLLRADAMVDLAKLISRTVLFLATSRPGPSVARRIAIGLDDFMRRQAKEGTWSRHILALWLMDTVNIVTTYLSAPADLPLPSPALALIERAVPVCSFVADLASEATRNDTWERALTRVVAMAS</sequence>
<comment type="caution">
    <text evidence="1">The sequence shown here is derived from an EMBL/GenBank/DDBJ whole genome shotgun (WGS) entry which is preliminary data.</text>
</comment>
<dbReference type="EMBL" id="JARAWC010000037">
    <property type="protein sequence ID" value="MDX2965102.1"/>
    <property type="molecule type" value="Genomic_DNA"/>
</dbReference>
<keyword evidence="3" id="KW-1185">Reference proteome</keyword>
<evidence type="ECO:0000313" key="1">
    <source>
        <dbReference type="EMBL" id="MDX2965102.1"/>
    </source>
</evidence>
<dbReference type="EMBL" id="JARAWP010000021">
    <property type="protein sequence ID" value="MDX3022529.1"/>
    <property type="molecule type" value="Genomic_DNA"/>
</dbReference>
<dbReference type="RefSeq" id="WP_010358645.1">
    <property type="nucleotide sequence ID" value="NZ_BCML01000100.1"/>
</dbReference>
<dbReference type="AlphaFoldDB" id="A0AAP6EJD4"/>
<evidence type="ECO:0000313" key="2">
    <source>
        <dbReference type="EMBL" id="MDX3022529.1"/>
    </source>
</evidence>